<protein>
    <submittedName>
        <fullName evidence="4">AcrR family transcriptional regulator</fullName>
    </submittedName>
</protein>
<dbReference type="Proteomes" id="UP001318300">
    <property type="component" value="Unassembled WGS sequence"/>
</dbReference>
<dbReference type="PROSITE" id="PS50977">
    <property type="entry name" value="HTH_TETR_2"/>
    <property type="match status" value="1"/>
</dbReference>
<keyword evidence="1 2" id="KW-0238">DNA-binding</keyword>
<dbReference type="SUPFAM" id="SSF46689">
    <property type="entry name" value="Homeodomain-like"/>
    <property type="match status" value="1"/>
</dbReference>
<feature type="domain" description="HTH tetR-type" evidence="3">
    <location>
        <begin position="6"/>
        <end position="66"/>
    </location>
</feature>
<proteinExistence type="predicted"/>
<evidence type="ECO:0000256" key="2">
    <source>
        <dbReference type="PROSITE-ProRule" id="PRU00335"/>
    </source>
</evidence>
<reference evidence="4 5" key="1">
    <citation type="submission" date="2020-03" db="EMBL/GenBank/DDBJ databases">
        <title>Above-ground endophytic microbial communities from plants in different locations in the United States.</title>
        <authorList>
            <person name="Frank C."/>
        </authorList>
    </citation>
    <scope>NUCLEOTIDE SEQUENCE [LARGE SCALE GENOMIC DNA]</scope>
    <source>
        <strain evidence="4 5">WW7</strain>
    </source>
</reference>
<feature type="DNA-binding region" description="H-T-H motif" evidence="2">
    <location>
        <begin position="29"/>
        <end position="48"/>
    </location>
</feature>
<dbReference type="Pfam" id="PF00440">
    <property type="entry name" value="TetR_N"/>
    <property type="match status" value="1"/>
</dbReference>
<dbReference type="InterPro" id="IPR036271">
    <property type="entry name" value="Tet_transcr_reg_TetR-rel_C_sf"/>
</dbReference>
<name>A0ABX0TFU7_9MICO</name>
<organism evidence="4 5">
    <name type="scientific">Curtobacterium salicis</name>
    <dbReference type="NCBI Taxonomy" id="1779862"/>
    <lineage>
        <taxon>Bacteria</taxon>
        <taxon>Bacillati</taxon>
        <taxon>Actinomycetota</taxon>
        <taxon>Actinomycetes</taxon>
        <taxon>Micrococcales</taxon>
        <taxon>Microbacteriaceae</taxon>
        <taxon>Curtobacterium</taxon>
    </lineage>
</organism>
<sequence>MAYDAEETRRRILGAATDEFSARGLAGARVDRIAAAAGCSKERIYANFGDKESLFTTVLNRSFVALGEAVATARAADSEIESVTGFAVAMFDHFADNPVNQRLLSWARLEDTHDWHASFAVLASVREASTAELLRLGAGTAPWSVDVIFVLVLSIATAWSQLPRVDGVAGAVPDVDEQREIVRGTVARLLT</sequence>
<evidence type="ECO:0000259" key="3">
    <source>
        <dbReference type="PROSITE" id="PS50977"/>
    </source>
</evidence>
<evidence type="ECO:0000313" key="4">
    <source>
        <dbReference type="EMBL" id="NII42620.1"/>
    </source>
</evidence>
<comment type="caution">
    <text evidence="4">The sequence shown here is derived from an EMBL/GenBank/DDBJ whole genome shotgun (WGS) entry which is preliminary data.</text>
</comment>
<dbReference type="PRINTS" id="PR00455">
    <property type="entry name" value="HTHTETR"/>
</dbReference>
<dbReference type="PANTHER" id="PTHR30328:SF54">
    <property type="entry name" value="HTH-TYPE TRANSCRIPTIONAL REPRESSOR SCO4008"/>
    <property type="match status" value="1"/>
</dbReference>
<dbReference type="Pfam" id="PF17926">
    <property type="entry name" value="TetR_C_21"/>
    <property type="match status" value="1"/>
</dbReference>
<dbReference type="InterPro" id="IPR009057">
    <property type="entry name" value="Homeodomain-like_sf"/>
</dbReference>
<evidence type="ECO:0000256" key="1">
    <source>
        <dbReference type="ARBA" id="ARBA00023125"/>
    </source>
</evidence>
<dbReference type="InterPro" id="IPR041467">
    <property type="entry name" value="Sco4008_C"/>
</dbReference>
<dbReference type="SUPFAM" id="SSF48498">
    <property type="entry name" value="Tetracyclin repressor-like, C-terminal domain"/>
    <property type="match status" value="1"/>
</dbReference>
<dbReference type="PANTHER" id="PTHR30328">
    <property type="entry name" value="TRANSCRIPTIONAL REPRESSOR"/>
    <property type="match status" value="1"/>
</dbReference>
<gene>
    <name evidence="4" type="ORF">E9228_003294</name>
</gene>
<keyword evidence="5" id="KW-1185">Reference proteome</keyword>
<accession>A0ABX0TFU7</accession>
<dbReference type="InterPro" id="IPR050109">
    <property type="entry name" value="HTH-type_TetR-like_transc_reg"/>
</dbReference>
<dbReference type="InterPro" id="IPR001647">
    <property type="entry name" value="HTH_TetR"/>
</dbReference>
<dbReference type="RefSeq" id="WP_166781611.1">
    <property type="nucleotide sequence ID" value="NZ_JAAOYO010000006.1"/>
</dbReference>
<evidence type="ECO:0000313" key="5">
    <source>
        <dbReference type="Proteomes" id="UP001318300"/>
    </source>
</evidence>
<dbReference type="Gene3D" id="1.10.357.10">
    <property type="entry name" value="Tetracycline Repressor, domain 2"/>
    <property type="match status" value="1"/>
</dbReference>
<dbReference type="EMBL" id="JAAOYO010000006">
    <property type="protein sequence ID" value="NII42620.1"/>
    <property type="molecule type" value="Genomic_DNA"/>
</dbReference>